<dbReference type="RefSeq" id="WP_066079811.1">
    <property type="nucleotide sequence ID" value="NZ_CP181246.1"/>
</dbReference>
<dbReference type="Proteomes" id="UP000254651">
    <property type="component" value="Unassembled WGS sequence"/>
</dbReference>
<accession>A0A378UKX0</accession>
<evidence type="ECO:0000313" key="2">
    <source>
        <dbReference type="EMBL" id="STZ77122.1"/>
    </source>
</evidence>
<dbReference type="InterPro" id="IPR028049">
    <property type="entry name" value="Imm-NTF2"/>
</dbReference>
<organism evidence="2 3">
    <name type="scientific">Bergeriella denitrificans</name>
    <name type="common">Neisseria denitrificans</name>
    <dbReference type="NCBI Taxonomy" id="494"/>
    <lineage>
        <taxon>Bacteria</taxon>
        <taxon>Pseudomonadati</taxon>
        <taxon>Pseudomonadota</taxon>
        <taxon>Betaproteobacteria</taxon>
        <taxon>Neisseriales</taxon>
        <taxon>Neisseriaceae</taxon>
        <taxon>Bergeriella</taxon>
    </lineage>
</organism>
<evidence type="ECO:0000313" key="3">
    <source>
        <dbReference type="Proteomes" id="UP000254651"/>
    </source>
</evidence>
<dbReference type="AlphaFoldDB" id="A0A378UKX0"/>
<proteinExistence type="predicted"/>
<keyword evidence="3" id="KW-1185">Reference proteome</keyword>
<protein>
    <recommendedName>
        <fullName evidence="1">NTF2 fold immunity protein domain-containing protein</fullName>
    </recommendedName>
</protein>
<dbReference type="EMBL" id="UGQS01000002">
    <property type="protein sequence ID" value="STZ77122.1"/>
    <property type="molecule type" value="Genomic_DNA"/>
</dbReference>
<feature type="domain" description="NTF2 fold immunity protein" evidence="1">
    <location>
        <begin position="3"/>
        <end position="125"/>
    </location>
</feature>
<reference evidence="2 3" key="1">
    <citation type="submission" date="2018-06" db="EMBL/GenBank/DDBJ databases">
        <authorList>
            <consortium name="Pathogen Informatics"/>
            <person name="Doyle S."/>
        </authorList>
    </citation>
    <scope>NUCLEOTIDE SEQUENCE [LARGE SCALE GENOMIC DNA]</scope>
    <source>
        <strain evidence="2 3">NCTC10295</strain>
    </source>
</reference>
<gene>
    <name evidence="2" type="ORF">NCTC10295_01929</name>
</gene>
<evidence type="ECO:0000259" key="1">
    <source>
        <dbReference type="Pfam" id="PF15655"/>
    </source>
</evidence>
<sequence length="128" mass="15246">MFAKDVFICFMNEMYEWESYAIDIGLVDNIEKHRKIVKNIFNKYCTSKDRKRGKPNILSASAISNYDLSTQPIYNIEDKDKKLIIYTKQTNKAENNFRYTLILRNGKWLIDKKEISYDDGENWEKSIL</sequence>
<dbReference type="Pfam" id="PF15655">
    <property type="entry name" value="Imm-NTF2"/>
    <property type="match status" value="1"/>
</dbReference>
<name>A0A378UKX0_BERDE</name>